<feature type="compositionally biased region" description="Basic and acidic residues" evidence="1">
    <location>
        <begin position="1"/>
        <end position="11"/>
    </location>
</feature>
<feature type="region of interest" description="Disordered" evidence="1">
    <location>
        <begin position="1"/>
        <end position="113"/>
    </location>
</feature>
<evidence type="ECO:0000313" key="2">
    <source>
        <dbReference type="EMBL" id="KAG9191506.1"/>
    </source>
</evidence>
<reference evidence="2" key="1">
    <citation type="submission" date="2021-07" db="EMBL/GenBank/DDBJ databases">
        <title>Genome Resource of American Ginseng Black Spot Pathogen Alternaria panax.</title>
        <authorList>
            <person name="Qiu C."/>
            <person name="Wang W."/>
            <person name="Liu Z."/>
        </authorList>
    </citation>
    <scope>NUCLEOTIDE SEQUENCE</scope>
    <source>
        <strain evidence="2">BNCC115425</strain>
    </source>
</reference>
<keyword evidence="3" id="KW-1185">Reference proteome</keyword>
<accession>A0AAD4IBG6</accession>
<feature type="region of interest" description="Disordered" evidence="1">
    <location>
        <begin position="147"/>
        <end position="191"/>
    </location>
</feature>
<feature type="compositionally biased region" description="Polar residues" evidence="1">
    <location>
        <begin position="94"/>
        <end position="113"/>
    </location>
</feature>
<name>A0AAD4IBG6_9PLEO</name>
<dbReference type="EMBL" id="JAANER010000003">
    <property type="protein sequence ID" value="KAG9191506.1"/>
    <property type="molecule type" value="Genomic_DNA"/>
</dbReference>
<protein>
    <submittedName>
        <fullName evidence="2">Uncharacterized protein</fullName>
    </submittedName>
</protein>
<feature type="compositionally biased region" description="Gly residues" evidence="1">
    <location>
        <begin position="20"/>
        <end position="32"/>
    </location>
</feature>
<gene>
    <name evidence="2" type="ORF">G6011_10240</name>
</gene>
<evidence type="ECO:0000256" key="1">
    <source>
        <dbReference type="SAM" id="MobiDB-lite"/>
    </source>
</evidence>
<feature type="compositionally biased region" description="Acidic residues" evidence="1">
    <location>
        <begin position="505"/>
        <end position="516"/>
    </location>
</feature>
<feature type="region of interest" description="Disordered" evidence="1">
    <location>
        <begin position="469"/>
        <end position="516"/>
    </location>
</feature>
<organism evidence="2 3">
    <name type="scientific">Alternaria panax</name>
    <dbReference type="NCBI Taxonomy" id="48097"/>
    <lineage>
        <taxon>Eukaryota</taxon>
        <taxon>Fungi</taxon>
        <taxon>Dikarya</taxon>
        <taxon>Ascomycota</taxon>
        <taxon>Pezizomycotina</taxon>
        <taxon>Dothideomycetes</taxon>
        <taxon>Pleosporomycetidae</taxon>
        <taxon>Pleosporales</taxon>
        <taxon>Pleosporineae</taxon>
        <taxon>Pleosporaceae</taxon>
        <taxon>Alternaria</taxon>
        <taxon>Alternaria sect. Panax</taxon>
    </lineage>
</organism>
<sequence length="516" mass="58108">MGKQKTVTEKKRLGRSRGNAKGGGGGGRGGPKGRSSQSATPTPRLSQDEATPKLKVRVNMGRDLSDPHSHATSLRGGGRDQDDELPQQPALSAPVTTRTGRTIQKPQHYDSIQGSDVDLFMDQNSEDHRDDGGVSLASDPPYISHKAQEHLQQLKKPRRRPPKENPSLNASMGKVNEEDEEYSSSRTQEVPSLRADPRHFVADLDVYVILNALHSTTKTSIKLPSLDNASDPGRVQPYSAKALTQLYVLCYQRQRWDLCDMVSDTWIRAFHDVRNRGQHKPQNQIWRPNPALDRRKRKAQEVWMKGQYIPSEFDPDPKEYNLHVTDPELDQDVTWINTDTLNLLYEFTSPSCGARFLWADTLALFGDKAEVVIEGLTREGFHLHPELLFNIMQTSLRMCRRNLTLKIEESTEGAWCKRYHEHGKNGQRCYRELASRNEEVEGGLEETSRDVVGEVSDLIDQDLLDQFEKQLMDEDGDAKAIGGEKRSSEDGDGVGPNKRTRWGGVEEDAEGDSEED</sequence>
<proteinExistence type="predicted"/>
<feature type="region of interest" description="Disordered" evidence="1">
    <location>
        <begin position="122"/>
        <end position="141"/>
    </location>
</feature>
<dbReference type="Proteomes" id="UP001199106">
    <property type="component" value="Unassembled WGS sequence"/>
</dbReference>
<dbReference type="AlphaFoldDB" id="A0AAD4IBG6"/>
<comment type="caution">
    <text evidence="2">The sequence shown here is derived from an EMBL/GenBank/DDBJ whole genome shotgun (WGS) entry which is preliminary data.</text>
</comment>
<evidence type="ECO:0000313" key="3">
    <source>
        <dbReference type="Proteomes" id="UP001199106"/>
    </source>
</evidence>